<evidence type="ECO:0000313" key="1">
    <source>
        <dbReference type="EMBL" id="CAE1254329.1"/>
    </source>
</evidence>
<dbReference type="AlphaFoldDB" id="A0A812BXY5"/>
<organism evidence="1 2">
    <name type="scientific">Acanthosepion pharaonis</name>
    <name type="common">Pharaoh cuttlefish</name>
    <name type="synonym">Sepia pharaonis</name>
    <dbReference type="NCBI Taxonomy" id="158019"/>
    <lineage>
        <taxon>Eukaryota</taxon>
        <taxon>Metazoa</taxon>
        <taxon>Spiralia</taxon>
        <taxon>Lophotrochozoa</taxon>
        <taxon>Mollusca</taxon>
        <taxon>Cephalopoda</taxon>
        <taxon>Coleoidea</taxon>
        <taxon>Decapodiformes</taxon>
        <taxon>Sepiida</taxon>
        <taxon>Sepiina</taxon>
        <taxon>Sepiidae</taxon>
        <taxon>Acanthosepion</taxon>
    </lineage>
</organism>
<dbReference type="OrthoDB" id="3937590at2759"/>
<proteinExistence type="predicted"/>
<accession>A0A812BXY5</accession>
<dbReference type="EMBL" id="CAHIKZ030001140">
    <property type="protein sequence ID" value="CAE1254329.1"/>
    <property type="molecule type" value="Genomic_DNA"/>
</dbReference>
<comment type="caution">
    <text evidence="1">The sequence shown here is derived from an EMBL/GenBank/DDBJ whole genome shotgun (WGS) entry which is preliminary data.</text>
</comment>
<protein>
    <submittedName>
        <fullName evidence="1">Reflectin, reflectin 14</fullName>
    </submittedName>
</protein>
<reference evidence="1" key="1">
    <citation type="submission" date="2021-01" db="EMBL/GenBank/DDBJ databases">
        <authorList>
            <person name="Li R."/>
            <person name="Bekaert M."/>
        </authorList>
    </citation>
    <scope>NUCLEOTIDE SEQUENCE</scope>
    <source>
        <strain evidence="1">Farmed</strain>
    </source>
</reference>
<name>A0A812BXY5_ACAPH</name>
<sequence length="242" mass="31946">MNRFMNRWRPMFNKMHNNYYGRSMFNYDWMMDGDRYNRYYRWMDFPEWYMDMSGYQMDMYGRWMDMQGRHCNPFRNWWHQRHGHYPGFHYGSNMFYPERWMDMSNYSMDMQGRYMDRWGRHCNPYSQFYNHWNRYWNQPGYYNSHYNWHMYYPESYFDMSNWQMDMQGRWMDRQGRYSNPYWYNWQGRHMYYPYQNYYWYGRWNYPGMDYSNWQMDFQGRWMDNHGRYMDPWWNEHHFNHYY</sequence>
<evidence type="ECO:0000313" key="2">
    <source>
        <dbReference type="Proteomes" id="UP000597762"/>
    </source>
</evidence>
<gene>
    <name evidence="1" type="primary">REF14.4</name>
    <name evidence="1" type="ORF">SPHA_28884</name>
</gene>
<keyword evidence="2" id="KW-1185">Reference proteome</keyword>
<dbReference type="Proteomes" id="UP000597762">
    <property type="component" value="Unassembled WGS sequence"/>
</dbReference>